<evidence type="ECO:0000256" key="2">
    <source>
        <dbReference type="ARBA" id="ARBA00022754"/>
    </source>
</evidence>
<keyword evidence="1" id="KW-0547">Nucleotide-binding</keyword>
<gene>
    <name evidence="9" type="ORF">GSTENG00033222001</name>
</gene>
<dbReference type="Pfam" id="PF13516">
    <property type="entry name" value="LRR_6"/>
    <property type="match status" value="1"/>
</dbReference>
<dbReference type="SMART" id="SM01391">
    <property type="entry name" value="Filament"/>
    <property type="match status" value="1"/>
</dbReference>
<dbReference type="Gene3D" id="1.20.5.500">
    <property type="entry name" value="Single helix bin"/>
    <property type="match status" value="1"/>
</dbReference>
<organism evidence="9">
    <name type="scientific">Tetraodon nigroviridis</name>
    <name type="common">Spotted green pufferfish</name>
    <name type="synonym">Chelonodon nigroviridis</name>
    <dbReference type="NCBI Taxonomy" id="99883"/>
    <lineage>
        <taxon>Eukaryota</taxon>
        <taxon>Metazoa</taxon>
        <taxon>Chordata</taxon>
        <taxon>Craniata</taxon>
        <taxon>Vertebrata</taxon>
        <taxon>Euteleostomi</taxon>
        <taxon>Actinopterygii</taxon>
        <taxon>Neopterygii</taxon>
        <taxon>Teleostei</taxon>
        <taxon>Neoteleostei</taxon>
        <taxon>Acanthomorphata</taxon>
        <taxon>Eupercaria</taxon>
        <taxon>Tetraodontiformes</taxon>
        <taxon>Tetradontoidea</taxon>
        <taxon>Tetraodontidae</taxon>
        <taxon>Tetraodon</taxon>
    </lineage>
</organism>
<comment type="similarity">
    <text evidence="5">Belongs to the intermediate filament family.</text>
</comment>
<dbReference type="Gene3D" id="3.80.10.10">
    <property type="entry name" value="Ribonuclease Inhibitor"/>
    <property type="match status" value="3"/>
</dbReference>
<feature type="coiled-coil region" evidence="6">
    <location>
        <begin position="220"/>
        <end position="336"/>
    </location>
</feature>
<dbReference type="Gene3D" id="1.20.5.170">
    <property type="match status" value="1"/>
</dbReference>
<evidence type="ECO:0000259" key="8">
    <source>
        <dbReference type="PROSITE" id="PS51842"/>
    </source>
</evidence>
<evidence type="ECO:0000259" key="7">
    <source>
        <dbReference type="PROSITE" id="PS50837"/>
    </source>
</evidence>
<dbReference type="InterPro" id="IPR032675">
    <property type="entry name" value="LRR_dom_sf"/>
</dbReference>
<dbReference type="InterPro" id="IPR003054">
    <property type="entry name" value="Keratin_II"/>
</dbReference>
<feature type="domain" description="IF rod" evidence="8">
    <location>
        <begin position="47"/>
        <end position="358"/>
    </location>
</feature>
<reference evidence="9" key="2">
    <citation type="submission" date="2004-02" db="EMBL/GenBank/DDBJ databases">
        <authorList>
            <consortium name="Genoscope"/>
            <consortium name="Whitehead Institute Centre for Genome Research"/>
        </authorList>
    </citation>
    <scope>NUCLEOTIDE SEQUENCE</scope>
</reference>
<dbReference type="FunFam" id="1.20.5.170:FF:000004">
    <property type="entry name" value="Keratin, type II cytoskeletal 5"/>
    <property type="match status" value="1"/>
</dbReference>
<accession>Q4RJY6</accession>
<evidence type="ECO:0000256" key="4">
    <source>
        <dbReference type="ARBA" id="ARBA00023054"/>
    </source>
</evidence>
<dbReference type="GO" id="GO:0005524">
    <property type="term" value="F:ATP binding"/>
    <property type="evidence" value="ECO:0007669"/>
    <property type="project" value="UniProtKB-KW"/>
</dbReference>
<dbReference type="EMBL" id="CAAE01015033">
    <property type="protein sequence ID" value="CAG11296.1"/>
    <property type="molecule type" value="Genomic_DNA"/>
</dbReference>
<dbReference type="SMART" id="SM00368">
    <property type="entry name" value="LRR_RI"/>
    <property type="match status" value="9"/>
</dbReference>
<dbReference type="GO" id="GO:0045095">
    <property type="term" value="C:keratin filament"/>
    <property type="evidence" value="ECO:0007669"/>
    <property type="project" value="InterPro"/>
</dbReference>
<dbReference type="InterPro" id="IPR001611">
    <property type="entry name" value="Leu-rich_rpt"/>
</dbReference>
<dbReference type="PANTHER" id="PTHR45616:SF9">
    <property type="entry name" value="KERATIN, TYPE II CYTOSKELETAL 8-RELATED"/>
    <property type="match status" value="1"/>
</dbReference>
<dbReference type="AlphaFoldDB" id="Q4RJY6"/>
<keyword evidence="3" id="KW-0067">ATP-binding</keyword>
<dbReference type="PROSITE" id="PS00226">
    <property type="entry name" value="IF_ROD_1"/>
    <property type="match status" value="1"/>
</dbReference>
<keyword evidence="4 6" id="KW-0175">Coiled coil</keyword>
<dbReference type="SUPFAM" id="SSF64593">
    <property type="entry name" value="Intermediate filament protein, coiled coil region"/>
    <property type="match status" value="2"/>
</dbReference>
<dbReference type="PROSITE" id="PS51842">
    <property type="entry name" value="IF_ROD_2"/>
    <property type="match status" value="1"/>
</dbReference>
<dbReference type="InterPro" id="IPR018039">
    <property type="entry name" value="IF_conserved"/>
</dbReference>
<proteinExistence type="inferred from homology"/>
<dbReference type="KEGG" id="tng:GSTEN00033222G001"/>
<reference evidence="9" key="1">
    <citation type="journal article" date="2004" name="Nature">
        <title>Genome duplication in the teleost fish Tetraodon nigroviridis reveals the early vertebrate proto-karyotype.</title>
        <authorList>
            <person name="Jaillon O."/>
            <person name="Aury J.-M."/>
            <person name="Brunet F."/>
            <person name="Petit J.-L."/>
            <person name="Stange-Thomann N."/>
            <person name="Mauceli E."/>
            <person name="Bouneau L."/>
            <person name="Fischer C."/>
            <person name="Ozouf-Costaz C."/>
            <person name="Bernot A."/>
            <person name="Nicaud S."/>
            <person name="Jaffe D."/>
            <person name="Fisher S."/>
            <person name="Lutfalla G."/>
            <person name="Dossat C."/>
            <person name="Segurens B."/>
            <person name="Dasilva C."/>
            <person name="Salanoubat M."/>
            <person name="Levy M."/>
            <person name="Boudet N."/>
            <person name="Castellano S."/>
            <person name="Anthouard V."/>
            <person name="Jubin C."/>
            <person name="Castelli V."/>
            <person name="Katinka M."/>
            <person name="Vacherie B."/>
            <person name="Biemont C."/>
            <person name="Skalli Z."/>
            <person name="Cattolico L."/>
            <person name="Poulain J."/>
            <person name="De Berardinis V."/>
            <person name="Cruaud C."/>
            <person name="Duprat S."/>
            <person name="Brottier P."/>
            <person name="Coutanceau J.-P."/>
            <person name="Gouzy J."/>
            <person name="Parra G."/>
            <person name="Lardier G."/>
            <person name="Chapple C."/>
            <person name="McKernan K.J."/>
            <person name="McEwan P."/>
            <person name="Bosak S."/>
            <person name="Kellis M."/>
            <person name="Volff J.-N."/>
            <person name="Guigo R."/>
            <person name="Zody M.C."/>
            <person name="Mesirov J."/>
            <person name="Lindblad-Toh K."/>
            <person name="Birren B."/>
            <person name="Nusbaum C."/>
            <person name="Kahn D."/>
            <person name="Robinson-Rechavi M."/>
            <person name="Laudet V."/>
            <person name="Schachter V."/>
            <person name="Quetier F."/>
            <person name="Saurin W."/>
            <person name="Scarpelli C."/>
            <person name="Wincker P."/>
            <person name="Lander E.S."/>
            <person name="Weissenbach J."/>
            <person name="Roest Crollius H."/>
        </authorList>
    </citation>
    <scope>NUCLEOTIDE SEQUENCE [LARGE SCALE GENOMIC DNA]</scope>
</reference>
<dbReference type="PROSITE" id="PS50837">
    <property type="entry name" value="NACHT"/>
    <property type="match status" value="1"/>
</dbReference>
<sequence length="1267" mass="140011">MGSYFIPKASYGPTQAAPIKAVTVNQNLLVPVKVDIDPTVRAVRYQEKEQIKSLNNRFASFIDKVRNLEQQNKMLETKWKLLQQETATPSQVKPMLEAYIANLQRQLDLITKDKSRLDMENSTVYKNLNDYRTKYEQEINKRNVAENEFVKLKKEVDASYVSKVELEDLVSGLSEEIMFLTAIYDAELRELQENLRGTSVVVQMDNSRALNMEKIVSEVKDQYEEIAARSREEAENWHRTKFEQMKAEANHYGEGFCNPKYEISKLKQKINRLQIEIETSKSQLLPLETQIAEAEQLGDTTVKDAKACIVDLEKNLQRAKVQMAQQIRDYQELMNVKLALDIEISTYKKLLEGEERRHEQNSISNKTFLNVKAAATKVNYAVEKDSVLACLLQPKGTSSLLSGDLSGSVITSGKYVSLQTKGGDREVAPVPLEQAVCNTLPAESTNVTLVGPEGAGKTTALEKLVLDWAKGERLQSFSCVFHFRLKELNCLQEMLSLETLLLRHGRVPLESLPAVLQNSSQVLLVLDDLHVCGQSLDPSAHAPCDDPSQVVSLGCLVASLLHGSLLRGASFVVASRHTGDLKFLTGTQMEVLGFLKPQREAYFNHFFTDPAVANRALAHMEKTLGFYDFCTSPRFCWTVCSLYEPLMEAGEKLPETVSQLCVGVVVYLIGKLPLTAARSRELMLALGKMSSHCFLNQRLSCTTEEIASFGLEKFLDAVAVFLQVDGQQLDRHVFSFPSLILQEFLLAVSYFWNDSTPESTEEVIAQLRGRTQLFDAFLSALSEPVQRRPLEAVLGEPNDDLVADFKRWFRRSSEEALRGYQKDQHHRCFHLLHQAQNKSLVKEIITPAARVGCSYGGLGLRECVVLNYVVESLGEMDLLNLYRARSLTEEQVEALAPAMSLSREIMLKDSRLCSGAVAHLAAALSRGITTELDLTQTALGDEKFQILSVGLRDCKLTTLKLEVCALTELSGGHLASVLSSSTSQLQLLTMRHNEIGDQGFIKLSAGLCSPHCQLQELQSFSAPESLQSCKLTAASMAALSAALTSGQSELKKVDLSLNSIGLPGAASVCEALQHPACKLRSLVLFDCGLTGECCQPFMEALMSEHCCLAELDLSVNSLGQEGALLLGQALRRPGCPVEKLGLQRCELSEPVFEEMGSLLRSGSSLLKSLSLGLNGVGDLGVKPLWEAVAHPNCLLEELDVEMTDLTDACMEDLSAALRATKTLRNLGLSNNTLSDASAAALVQAAQQCQSMQAMKYVCSSSLYPKPP</sequence>
<dbReference type="Pfam" id="PF00038">
    <property type="entry name" value="Filament"/>
    <property type="match status" value="1"/>
</dbReference>
<dbReference type="Gene3D" id="1.20.5.1160">
    <property type="entry name" value="Vasodilator-stimulated phosphoprotein"/>
    <property type="match status" value="1"/>
</dbReference>
<dbReference type="Pfam" id="PF05729">
    <property type="entry name" value="NACHT"/>
    <property type="match status" value="1"/>
</dbReference>
<evidence type="ECO:0000313" key="9">
    <source>
        <dbReference type="EMBL" id="CAG11296.1"/>
    </source>
</evidence>
<evidence type="ECO:0000256" key="1">
    <source>
        <dbReference type="ARBA" id="ARBA00022741"/>
    </source>
</evidence>
<evidence type="ECO:0000256" key="5">
    <source>
        <dbReference type="RuleBase" id="RU000685"/>
    </source>
</evidence>
<dbReference type="InterPro" id="IPR007111">
    <property type="entry name" value="NACHT_NTPase"/>
</dbReference>
<evidence type="ECO:0000256" key="3">
    <source>
        <dbReference type="ARBA" id="ARBA00022840"/>
    </source>
</evidence>
<feature type="coiled-coil region" evidence="6">
    <location>
        <begin position="51"/>
        <end position="155"/>
    </location>
</feature>
<protein>
    <submittedName>
        <fullName evidence="9">Chromosome 9 SCAF15033, whole genome shotgun sequence</fullName>
    </submittedName>
</protein>
<dbReference type="GO" id="GO:0031424">
    <property type="term" value="P:keratinization"/>
    <property type="evidence" value="ECO:0007669"/>
    <property type="project" value="TreeGrafter"/>
</dbReference>
<name>Q4RJY6_TETNG</name>
<dbReference type="OrthoDB" id="120976at2759"/>
<dbReference type="GO" id="GO:0045109">
    <property type="term" value="P:intermediate filament organization"/>
    <property type="evidence" value="ECO:0007669"/>
    <property type="project" value="TreeGrafter"/>
</dbReference>
<dbReference type="SUPFAM" id="SSF52047">
    <property type="entry name" value="RNI-like"/>
    <property type="match status" value="1"/>
</dbReference>
<dbReference type="PRINTS" id="PR01276">
    <property type="entry name" value="TYPE2KERATIN"/>
</dbReference>
<dbReference type="PANTHER" id="PTHR45616">
    <property type="entry name" value="GATA-TYPE DOMAIN-CONTAINING PROTEIN"/>
    <property type="match status" value="1"/>
</dbReference>
<feature type="domain" description="NACHT" evidence="7">
    <location>
        <begin position="445"/>
        <end position="576"/>
    </location>
</feature>
<dbReference type="FunFam" id="1.20.5.1160:FF:000001">
    <property type="entry name" value="Keratin type II"/>
    <property type="match status" value="1"/>
</dbReference>
<dbReference type="GO" id="GO:0005615">
    <property type="term" value="C:extracellular space"/>
    <property type="evidence" value="ECO:0007669"/>
    <property type="project" value="TreeGrafter"/>
</dbReference>
<dbReference type="GO" id="GO:0030280">
    <property type="term" value="F:structural constituent of skin epidermis"/>
    <property type="evidence" value="ECO:0007669"/>
    <property type="project" value="TreeGrafter"/>
</dbReference>
<dbReference type="InterPro" id="IPR039008">
    <property type="entry name" value="IF_rod_dom"/>
</dbReference>
<keyword evidence="2 5" id="KW-0403">Intermediate filament</keyword>
<evidence type="ECO:0000256" key="6">
    <source>
        <dbReference type="SAM" id="Coils"/>
    </source>
</evidence>